<gene>
    <name evidence="2" type="ORF">K489DRAFT_100022</name>
</gene>
<evidence type="ECO:0000313" key="1">
    <source>
        <dbReference type="Proteomes" id="UP000504637"/>
    </source>
</evidence>
<evidence type="ECO:0008006" key="3">
    <source>
        <dbReference type="Google" id="ProtNLM"/>
    </source>
</evidence>
<keyword evidence="1" id="KW-1185">Reference proteome</keyword>
<name>A0A6J3MCW8_9PEZI</name>
<dbReference type="Proteomes" id="UP000504637">
    <property type="component" value="Unplaced"/>
</dbReference>
<protein>
    <recommendedName>
        <fullName evidence="3">F-box domain-containing protein</fullName>
    </recommendedName>
</protein>
<evidence type="ECO:0000313" key="2">
    <source>
        <dbReference type="RefSeq" id="XP_033462906.1"/>
    </source>
</evidence>
<dbReference type="OrthoDB" id="5279008at2759"/>
<reference evidence="2" key="2">
    <citation type="submission" date="2020-04" db="EMBL/GenBank/DDBJ databases">
        <authorList>
            <consortium name="NCBI Genome Project"/>
        </authorList>
    </citation>
    <scope>NUCLEOTIDE SEQUENCE</scope>
    <source>
        <strain evidence="2">CBS 342.82</strain>
    </source>
</reference>
<sequence length="389" mass="44346">MDIKFADRFFSTRTTSLMGSSLENLEQISRHPIFREAVKILVIQDDSHKLDPIYCDRLMHSNEIWPYDKDSYVISSHLNIQALHHMLAERRLRPKVIRIRNYRMDTGCVTYCSSAIWQLHYPGYEYSDESAAIRAQAVSRLAKDIVQNANLTILSIRLQSIDFLGCAHVTQRLRELRDSDTPINIGSPTCHDITLTLSPSANAQGADFSLLRSAEVEFEQYWWENVIQAPLLEDLKLEMVNFPPHVLGPSAAPFATLTRLELSYSDLTPAQLIHMLAHSKQSLTDLTFQGLTLKQPGQSWRSILLDLGRNCTALARFFLRNLRIDQGGATRPNVDFWGFNADMVPVEGRAGLDFKVIDWIEDRPPQIRVVQYEGPRADLVLERLAECAH</sequence>
<dbReference type="GeneID" id="54356626"/>
<dbReference type="SUPFAM" id="SSF52047">
    <property type="entry name" value="RNI-like"/>
    <property type="match status" value="1"/>
</dbReference>
<reference evidence="2" key="3">
    <citation type="submission" date="2025-08" db="UniProtKB">
        <authorList>
            <consortium name="RefSeq"/>
        </authorList>
    </citation>
    <scope>IDENTIFICATION</scope>
    <source>
        <strain evidence="2">CBS 342.82</strain>
    </source>
</reference>
<dbReference type="AlphaFoldDB" id="A0A6J3MCW8"/>
<accession>A0A6J3MCW8</accession>
<proteinExistence type="predicted"/>
<reference evidence="2" key="1">
    <citation type="submission" date="2020-01" db="EMBL/GenBank/DDBJ databases">
        <authorList>
            <consortium name="DOE Joint Genome Institute"/>
            <person name="Haridas S."/>
            <person name="Albert R."/>
            <person name="Binder M."/>
            <person name="Bloem J."/>
            <person name="Labutti K."/>
            <person name="Salamov A."/>
            <person name="Andreopoulos B."/>
            <person name="Baker S.E."/>
            <person name="Barry K."/>
            <person name="Bills G."/>
            <person name="Bluhm B.H."/>
            <person name="Cannon C."/>
            <person name="Castanera R."/>
            <person name="Culley D.E."/>
            <person name="Daum C."/>
            <person name="Ezra D."/>
            <person name="Gonzalez J.B."/>
            <person name="Henrissat B."/>
            <person name="Kuo A."/>
            <person name="Liang C."/>
            <person name="Lipzen A."/>
            <person name="Lutzoni F."/>
            <person name="Magnuson J."/>
            <person name="Mondo S."/>
            <person name="Nolan M."/>
            <person name="Ohm R."/>
            <person name="Pangilinan J."/>
            <person name="Park H.-J."/>
            <person name="Ramirez L."/>
            <person name="Alfaro M."/>
            <person name="Sun H."/>
            <person name="Tritt A."/>
            <person name="Yoshinaga Y."/>
            <person name="Zwiers L.-H."/>
            <person name="Turgeon B.G."/>
            <person name="Goodwin S.B."/>
            <person name="Spatafora J.W."/>
            <person name="Crous P.W."/>
            <person name="Grigoriev I.V."/>
        </authorList>
    </citation>
    <scope>NUCLEOTIDE SEQUENCE</scope>
    <source>
        <strain evidence="2">CBS 342.82</strain>
    </source>
</reference>
<dbReference type="RefSeq" id="XP_033462906.1">
    <property type="nucleotide sequence ID" value="XM_033598827.1"/>
</dbReference>
<organism evidence="2">
    <name type="scientific">Dissoconium aciculare CBS 342.82</name>
    <dbReference type="NCBI Taxonomy" id="1314786"/>
    <lineage>
        <taxon>Eukaryota</taxon>
        <taxon>Fungi</taxon>
        <taxon>Dikarya</taxon>
        <taxon>Ascomycota</taxon>
        <taxon>Pezizomycotina</taxon>
        <taxon>Dothideomycetes</taxon>
        <taxon>Dothideomycetidae</taxon>
        <taxon>Mycosphaerellales</taxon>
        <taxon>Dissoconiaceae</taxon>
        <taxon>Dissoconium</taxon>
    </lineage>
</organism>